<name>A0A433DI08_9FUNG</name>
<gene>
    <name evidence="1" type="ORF">BC936DRAFT_139091</name>
</gene>
<dbReference type="OrthoDB" id="10257471at2759"/>
<dbReference type="InterPro" id="IPR032675">
    <property type="entry name" value="LRR_dom_sf"/>
</dbReference>
<organism evidence="1 2">
    <name type="scientific">Jimgerdemannia flammicorona</name>
    <dbReference type="NCBI Taxonomy" id="994334"/>
    <lineage>
        <taxon>Eukaryota</taxon>
        <taxon>Fungi</taxon>
        <taxon>Fungi incertae sedis</taxon>
        <taxon>Mucoromycota</taxon>
        <taxon>Mucoromycotina</taxon>
        <taxon>Endogonomycetes</taxon>
        <taxon>Endogonales</taxon>
        <taxon>Endogonaceae</taxon>
        <taxon>Jimgerdemannia</taxon>
    </lineage>
</organism>
<dbReference type="GO" id="GO:0031146">
    <property type="term" value="P:SCF-dependent proteasomal ubiquitin-dependent protein catabolic process"/>
    <property type="evidence" value="ECO:0007669"/>
    <property type="project" value="TreeGrafter"/>
</dbReference>
<proteinExistence type="predicted"/>
<protein>
    <submittedName>
        <fullName evidence="1">Uncharacterized protein</fullName>
    </submittedName>
</protein>
<dbReference type="GO" id="GO:0019005">
    <property type="term" value="C:SCF ubiquitin ligase complex"/>
    <property type="evidence" value="ECO:0007669"/>
    <property type="project" value="TreeGrafter"/>
</dbReference>
<dbReference type="SMART" id="SM00367">
    <property type="entry name" value="LRR_CC"/>
    <property type="match status" value="6"/>
</dbReference>
<dbReference type="EMBL" id="RBNI01001428">
    <property type="protein sequence ID" value="RUP50426.1"/>
    <property type="molecule type" value="Genomic_DNA"/>
</dbReference>
<dbReference type="Proteomes" id="UP000268093">
    <property type="component" value="Unassembled WGS sequence"/>
</dbReference>
<sequence>MSPPTLPPELLSAIIENISDQHTLFQCALISCAWYAATLPYLYATPNLVADNLLLFASSLSQTTHGALVHKLDFTGPNIPHLIDEHHLIDDALTRYTPNLHTLCLASSVSISPQGLVSALSSCSKSLRSLTLFKCLNLTRHSIHFIAESCPNLYCLNIWGLTHRGMVPSPLPAIATGCPLLQTLILSHCVHWVDDETVVKDVCSLRALTRLDISMCPQVSDVALVAIGEKLQRLESVAINGMRNLTDVGFMALARGCPRIKRLDMTGVQVRLETVKAIGECLTHLEKLDIRFTEGITTDVMVGVMPSKVEVEASEPEEED</sequence>
<comment type="caution">
    <text evidence="1">The sequence shown here is derived from an EMBL/GenBank/DDBJ whole genome shotgun (WGS) entry which is preliminary data.</text>
</comment>
<dbReference type="Gene3D" id="3.80.10.10">
    <property type="entry name" value="Ribonuclease Inhibitor"/>
    <property type="match status" value="1"/>
</dbReference>
<keyword evidence="2" id="KW-1185">Reference proteome</keyword>
<dbReference type="SUPFAM" id="SSF52047">
    <property type="entry name" value="RNI-like"/>
    <property type="match status" value="1"/>
</dbReference>
<accession>A0A433DI08</accession>
<evidence type="ECO:0000313" key="1">
    <source>
        <dbReference type="EMBL" id="RUP50426.1"/>
    </source>
</evidence>
<dbReference type="InterPro" id="IPR006553">
    <property type="entry name" value="Leu-rich_rpt_Cys-con_subtyp"/>
</dbReference>
<reference evidence="1 2" key="1">
    <citation type="journal article" date="2018" name="New Phytol.">
        <title>Phylogenomics of Endogonaceae and evolution of mycorrhizas within Mucoromycota.</title>
        <authorList>
            <person name="Chang Y."/>
            <person name="Desiro A."/>
            <person name="Na H."/>
            <person name="Sandor L."/>
            <person name="Lipzen A."/>
            <person name="Clum A."/>
            <person name="Barry K."/>
            <person name="Grigoriev I.V."/>
            <person name="Martin F.M."/>
            <person name="Stajich J.E."/>
            <person name="Smith M.E."/>
            <person name="Bonito G."/>
            <person name="Spatafora J.W."/>
        </authorList>
    </citation>
    <scope>NUCLEOTIDE SEQUENCE [LARGE SCALE GENOMIC DNA]</scope>
    <source>
        <strain evidence="1 2">GMNB39</strain>
    </source>
</reference>
<evidence type="ECO:0000313" key="2">
    <source>
        <dbReference type="Proteomes" id="UP000268093"/>
    </source>
</evidence>
<dbReference type="PANTHER" id="PTHR13318">
    <property type="entry name" value="PARTNER OF PAIRED, ISOFORM B-RELATED"/>
    <property type="match status" value="1"/>
</dbReference>